<dbReference type="Proteomes" id="UP000321947">
    <property type="component" value="Unassembled WGS sequence"/>
</dbReference>
<dbReference type="InterPro" id="IPR050358">
    <property type="entry name" value="RSE1/DDB1/CFT1"/>
</dbReference>
<organism evidence="1 2">
    <name type="scientific">Cucumis melo var. makuwa</name>
    <name type="common">Oriental melon</name>
    <dbReference type="NCBI Taxonomy" id="1194695"/>
    <lineage>
        <taxon>Eukaryota</taxon>
        <taxon>Viridiplantae</taxon>
        <taxon>Streptophyta</taxon>
        <taxon>Embryophyta</taxon>
        <taxon>Tracheophyta</taxon>
        <taxon>Spermatophyta</taxon>
        <taxon>Magnoliopsida</taxon>
        <taxon>eudicotyledons</taxon>
        <taxon>Gunneridae</taxon>
        <taxon>Pentapetalae</taxon>
        <taxon>rosids</taxon>
        <taxon>fabids</taxon>
        <taxon>Cucurbitales</taxon>
        <taxon>Cucurbitaceae</taxon>
        <taxon>Benincaseae</taxon>
        <taxon>Cucumis</taxon>
    </lineage>
</organism>
<dbReference type="InterPro" id="IPR015943">
    <property type="entry name" value="WD40/YVTN_repeat-like_dom_sf"/>
</dbReference>
<evidence type="ECO:0000313" key="2">
    <source>
        <dbReference type="Proteomes" id="UP000321947"/>
    </source>
</evidence>
<proteinExistence type="predicted"/>
<comment type="caution">
    <text evidence="1">The sequence shown here is derived from an EMBL/GenBank/DDBJ whole genome shotgun (WGS) entry which is preliminary data.</text>
</comment>
<reference evidence="1 2" key="1">
    <citation type="submission" date="2019-08" db="EMBL/GenBank/DDBJ databases">
        <title>Draft genome sequences of two oriental melons (Cucumis melo L. var makuwa).</title>
        <authorList>
            <person name="Kwon S.-Y."/>
        </authorList>
    </citation>
    <scope>NUCLEOTIDE SEQUENCE [LARGE SCALE GENOMIC DNA]</scope>
    <source>
        <strain evidence="2">cv. Chang Bougi</strain>
        <tissue evidence="1">Leaf</tissue>
    </source>
</reference>
<dbReference type="Gene3D" id="2.130.10.10">
    <property type="entry name" value="YVTN repeat-like/Quinoprotein amine dehydrogenase"/>
    <property type="match status" value="1"/>
</dbReference>
<dbReference type="PANTHER" id="PTHR10644">
    <property type="entry name" value="DNA REPAIR/RNA PROCESSING CPSF FAMILY"/>
    <property type="match status" value="1"/>
</dbReference>
<gene>
    <name evidence="1" type="ORF">E5676_scaffold105G00360</name>
</gene>
<dbReference type="EMBL" id="SSTD01013124">
    <property type="protein sequence ID" value="TYK07635.1"/>
    <property type="molecule type" value="Genomic_DNA"/>
</dbReference>
<protein>
    <submittedName>
        <fullName evidence="1">Cleavage and polyadenylation specificity factor subunit 1 isoform X3</fullName>
    </submittedName>
</protein>
<accession>A0A5D3C830</accession>
<name>A0A5D3C830_CUCMM</name>
<sequence>MVARNRDVCAMIGGFLLNLLCGEKGHFSTSCRSVNYCFGFCWASGAVKCLKGVERDPRENLPHDAYKLLAVPSPIGGVLVISANSIHYNSQSASCMLALNNYAVSADSRALHLVSFTCLSHGLYLLVLSLHPWIPFFLECQDMPRSNFNVELDAANATWLVNDVALLSTKTGELLLLALVYDGRVVQRLDLSKSKASVLASGIASIGNSLFFLGSRLGDSLLVQFSCGVGSSGLASNLKDEGFYVNLRVSFCHYFRYGIRANNDETLDDTTLKGTHAEEAIIDRTIVFKVSLPSLSLWMQG</sequence>
<dbReference type="AlphaFoldDB" id="A0A5D3C830"/>
<evidence type="ECO:0000313" key="1">
    <source>
        <dbReference type="EMBL" id="TYK07635.1"/>
    </source>
</evidence>